<dbReference type="Proteomes" id="UP000318585">
    <property type="component" value="Unassembled WGS sequence"/>
</dbReference>
<dbReference type="PROSITE" id="PS51257">
    <property type="entry name" value="PROKAR_LIPOPROTEIN"/>
    <property type="match status" value="1"/>
</dbReference>
<evidence type="ECO:0000313" key="2">
    <source>
        <dbReference type="Proteomes" id="UP000318585"/>
    </source>
</evidence>
<sequence length="180" mass="21117">MIKKYLYILVTLIIASCSKSIDKKEVISKISKDNLEVKRVDLIQESNYYNVITDIENSVNSSKEAWQNAPELNKLHRLLIIDEVSKKYLKKLKEGKYLNDDKVIAYQFTKMNKSKKFIGYAVILFHEQNQHTLFYEIYPAPYDYFPRGGVKQLINKGLVKEINEIEAEYNKKNTVKLNNQ</sequence>
<protein>
    <submittedName>
        <fullName evidence="1">Uncharacterized protein</fullName>
    </submittedName>
</protein>
<organism evidence="1 2">
    <name type="scientific">Flavobacterium franklandianum</name>
    <dbReference type="NCBI Taxonomy" id="2594430"/>
    <lineage>
        <taxon>Bacteria</taxon>
        <taxon>Pseudomonadati</taxon>
        <taxon>Bacteroidota</taxon>
        <taxon>Flavobacteriia</taxon>
        <taxon>Flavobacteriales</taxon>
        <taxon>Flavobacteriaceae</taxon>
        <taxon>Flavobacterium</taxon>
    </lineage>
</organism>
<keyword evidence="2" id="KW-1185">Reference proteome</keyword>
<dbReference type="AlphaFoldDB" id="A0A553CJU8"/>
<dbReference type="RefSeq" id="WP_144071597.1">
    <property type="nucleotide sequence ID" value="NZ_VJZR01000008.1"/>
</dbReference>
<accession>A0A553CJU8</accession>
<comment type="caution">
    <text evidence="1">The sequence shown here is derived from an EMBL/GenBank/DDBJ whole genome shotgun (WGS) entry which is preliminary data.</text>
</comment>
<name>A0A553CJU8_9FLAO</name>
<reference evidence="1 2" key="1">
    <citation type="submission" date="2019-07" db="EMBL/GenBank/DDBJ databases">
        <title>Novel species of Flavobacterium.</title>
        <authorList>
            <person name="Liu Q."/>
            <person name="Xin Y.-H."/>
        </authorList>
    </citation>
    <scope>NUCLEOTIDE SEQUENCE [LARGE SCALE GENOMIC DNA]</scope>
    <source>
        <strain evidence="1 2">LB3P56</strain>
    </source>
</reference>
<gene>
    <name evidence="1" type="ORF">FNW17_10365</name>
</gene>
<evidence type="ECO:0000313" key="1">
    <source>
        <dbReference type="EMBL" id="TRX20773.1"/>
    </source>
</evidence>
<dbReference type="EMBL" id="VJZR01000008">
    <property type="protein sequence ID" value="TRX20773.1"/>
    <property type="molecule type" value="Genomic_DNA"/>
</dbReference>
<proteinExistence type="predicted"/>
<dbReference type="OrthoDB" id="9920871at2"/>